<dbReference type="Pfam" id="PF13359">
    <property type="entry name" value="DDE_Tnp_4"/>
    <property type="match status" value="1"/>
</dbReference>
<reference evidence="5" key="1">
    <citation type="journal article" date="2006" name="Science">
        <title>Phytophthora genome sequences uncover evolutionary origins and mechanisms of pathogenesis.</title>
        <authorList>
            <person name="Tyler B.M."/>
            <person name="Tripathy S."/>
            <person name="Zhang X."/>
            <person name="Dehal P."/>
            <person name="Jiang R.H."/>
            <person name="Aerts A."/>
            <person name="Arredondo F.D."/>
            <person name="Baxter L."/>
            <person name="Bensasson D."/>
            <person name="Beynon J.L."/>
            <person name="Chapman J."/>
            <person name="Damasceno C.M."/>
            <person name="Dorrance A.E."/>
            <person name="Dou D."/>
            <person name="Dickerman A.W."/>
            <person name="Dubchak I.L."/>
            <person name="Garbelotto M."/>
            <person name="Gijzen M."/>
            <person name="Gordon S.G."/>
            <person name="Govers F."/>
            <person name="Grunwald N.J."/>
            <person name="Huang W."/>
            <person name="Ivors K.L."/>
            <person name="Jones R.W."/>
            <person name="Kamoun S."/>
            <person name="Krampis K."/>
            <person name="Lamour K.H."/>
            <person name="Lee M.K."/>
            <person name="McDonald W.H."/>
            <person name="Medina M."/>
            <person name="Meijer H.J."/>
            <person name="Nordberg E.K."/>
            <person name="Maclean D.J."/>
            <person name="Ospina-Giraldo M.D."/>
            <person name="Morris P.F."/>
            <person name="Phuntumart V."/>
            <person name="Putnam N.H."/>
            <person name="Rash S."/>
            <person name="Rose J.K."/>
            <person name="Sakihama Y."/>
            <person name="Salamov A.A."/>
            <person name="Savidor A."/>
            <person name="Scheuring C.F."/>
            <person name="Smith B.M."/>
            <person name="Sobral B.W."/>
            <person name="Terry A."/>
            <person name="Torto-Alalibo T.A."/>
            <person name="Win J."/>
            <person name="Xu Z."/>
            <person name="Zhang H."/>
            <person name="Grigoriev I.V."/>
            <person name="Rokhsar D.S."/>
            <person name="Boore J.L."/>
        </authorList>
    </citation>
    <scope>NUCLEOTIDE SEQUENCE [LARGE SCALE GENOMIC DNA]</scope>
    <source>
        <strain evidence="5">Pr102</strain>
    </source>
</reference>
<keyword evidence="5" id="KW-1185">Reference proteome</keyword>
<dbReference type="HOGENOM" id="CLU_048932_2_1_1"/>
<name>H3GMZ8_PHYRM</name>
<feature type="domain" description="DDE Tnp4" evidence="3">
    <location>
        <begin position="69"/>
        <end position="216"/>
    </location>
</feature>
<dbReference type="AlphaFoldDB" id="H3GMZ8"/>
<proteinExistence type="predicted"/>
<dbReference type="EMBL" id="DS566024">
    <property type="status" value="NOT_ANNOTATED_CDS"/>
    <property type="molecule type" value="Genomic_DNA"/>
</dbReference>
<dbReference type="EnsemblProtists" id="Phyra77941">
    <property type="protein sequence ID" value="Phyra77941"/>
    <property type="gene ID" value="Phyra77941"/>
</dbReference>
<keyword evidence="2" id="KW-0479">Metal-binding</keyword>
<evidence type="ECO:0000313" key="5">
    <source>
        <dbReference type="Proteomes" id="UP000005238"/>
    </source>
</evidence>
<comment type="cofactor">
    <cofactor evidence="1">
        <name>a divalent metal cation</name>
        <dbReference type="ChEBI" id="CHEBI:60240"/>
    </cofactor>
</comment>
<sequence>MDYSSLGSMFGVPHSTLSRILNAAEDALTEALKGYAPARIVWPTLKRQKALARLTAAREPLLPFTWGFIDGKNFRVQKPPQGDIQNAHYNGWLHAVYVTGTLCFSADGLIVWSKHNCPGSWNDADTSLQFREILLDPECNPHPRFDIIADSAFPCGADMVGRIMTPLKEGDLAWCRRSAPLRNSCQTIKWGMGSVEKVYHRLLQPLPYDVNKRRQRLDNLFRLANYRVRIVERSLAATLRPANLPRLFAVMFASALGCLSQFEANAFALFEFQSVGLSTLLPFSSPVSLLGVGPPVAILLEEDEHLHHVCTS</sequence>
<dbReference type="Proteomes" id="UP000005238">
    <property type="component" value="Unassembled WGS sequence"/>
</dbReference>
<dbReference type="OMA" id="ANYRVRI"/>
<dbReference type="PANTHER" id="PTHR48471">
    <property type="entry name" value="DDE TNP4 DOMAIN-CONTAINING PROTEIN"/>
    <property type="match status" value="1"/>
</dbReference>
<dbReference type="PANTHER" id="PTHR48471:SF1">
    <property type="entry name" value="DDE TNP4 DOMAIN-CONTAINING PROTEIN"/>
    <property type="match status" value="1"/>
</dbReference>
<accession>H3GMZ8</accession>
<evidence type="ECO:0000259" key="3">
    <source>
        <dbReference type="Pfam" id="PF13359"/>
    </source>
</evidence>
<dbReference type="eggNOG" id="ENOG502QQR9">
    <property type="taxonomic scope" value="Eukaryota"/>
</dbReference>
<evidence type="ECO:0000256" key="2">
    <source>
        <dbReference type="ARBA" id="ARBA00022723"/>
    </source>
</evidence>
<dbReference type="InterPro" id="IPR027806">
    <property type="entry name" value="HARBI1_dom"/>
</dbReference>
<organism evidence="4 5">
    <name type="scientific">Phytophthora ramorum</name>
    <name type="common">Sudden oak death agent</name>
    <dbReference type="NCBI Taxonomy" id="164328"/>
    <lineage>
        <taxon>Eukaryota</taxon>
        <taxon>Sar</taxon>
        <taxon>Stramenopiles</taxon>
        <taxon>Oomycota</taxon>
        <taxon>Peronosporomycetes</taxon>
        <taxon>Peronosporales</taxon>
        <taxon>Peronosporaceae</taxon>
        <taxon>Phytophthora</taxon>
    </lineage>
</organism>
<reference evidence="4" key="2">
    <citation type="submission" date="2015-06" db="UniProtKB">
        <authorList>
            <consortium name="EnsemblProtists"/>
        </authorList>
    </citation>
    <scope>IDENTIFICATION</scope>
    <source>
        <strain evidence="4">Pr102</strain>
    </source>
</reference>
<dbReference type="InParanoid" id="H3GMZ8"/>
<evidence type="ECO:0000256" key="1">
    <source>
        <dbReference type="ARBA" id="ARBA00001968"/>
    </source>
</evidence>
<dbReference type="GO" id="GO:0046872">
    <property type="term" value="F:metal ion binding"/>
    <property type="evidence" value="ECO:0007669"/>
    <property type="project" value="UniProtKB-KW"/>
</dbReference>
<evidence type="ECO:0000313" key="4">
    <source>
        <dbReference type="EnsemblProtists" id="Phyra77941"/>
    </source>
</evidence>
<protein>
    <recommendedName>
        <fullName evidence="3">DDE Tnp4 domain-containing protein</fullName>
    </recommendedName>
</protein>